<evidence type="ECO:0000256" key="2">
    <source>
        <dbReference type="ARBA" id="ARBA00005585"/>
    </source>
</evidence>
<feature type="domain" description="SSD" evidence="9">
    <location>
        <begin position="299"/>
        <end position="396"/>
    </location>
</feature>
<dbReference type="GO" id="GO:0018996">
    <property type="term" value="P:molting cycle, collagen and cuticulin-based cuticle"/>
    <property type="evidence" value="ECO:0007669"/>
    <property type="project" value="TreeGrafter"/>
</dbReference>
<feature type="transmembrane region" description="Helical" evidence="8">
    <location>
        <begin position="816"/>
        <end position="839"/>
    </location>
</feature>
<dbReference type="FunFam" id="1.20.1640.10:FF:000013">
    <property type="entry name" value="PaTched Related family"/>
    <property type="match status" value="1"/>
</dbReference>
<dbReference type="Proteomes" id="UP000274756">
    <property type="component" value="Unassembled WGS sequence"/>
</dbReference>
<dbReference type="OrthoDB" id="6510177at2759"/>
<feature type="transmembrane region" description="Helical" evidence="8">
    <location>
        <begin position="342"/>
        <end position="365"/>
    </location>
</feature>
<evidence type="ECO:0000259" key="9">
    <source>
        <dbReference type="PROSITE" id="PS50156"/>
    </source>
</evidence>
<keyword evidence="7" id="KW-0325">Glycoprotein</keyword>
<proteinExistence type="inferred from homology"/>
<dbReference type="InterPro" id="IPR003392">
    <property type="entry name" value="PTHD_SSD"/>
</dbReference>
<reference evidence="10 11" key="1">
    <citation type="submission" date="2018-11" db="EMBL/GenBank/DDBJ databases">
        <authorList>
            <consortium name="Pathogen Informatics"/>
        </authorList>
    </citation>
    <scope>NUCLEOTIDE SEQUENCE [LARGE SCALE GENOMIC DNA]</scope>
</reference>
<dbReference type="AlphaFoldDB" id="A0A3P7Q8I7"/>
<keyword evidence="4 8" id="KW-0812">Transmembrane</keyword>
<organism evidence="10 11">
    <name type="scientific">Dracunculus medinensis</name>
    <name type="common">Guinea worm</name>
    <dbReference type="NCBI Taxonomy" id="318479"/>
    <lineage>
        <taxon>Eukaryota</taxon>
        <taxon>Metazoa</taxon>
        <taxon>Ecdysozoa</taxon>
        <taxon>Nematoda</taxon>
        <taxon>Chromadorea</taxon>
        <taxon>Rhabditida</taxon>
        <taxon>Spirurina</taxon>
        <taxon>Dracunculoidea</taxon>
        <taxon>Dracunculidae</taxon>
        <taxon>Dracunculus</taxon>
    </lineage>
</organism>
<evidence type="ECO:0000256" key="8">
    <source>
        <dbReference type="SAM" id="Phobius"/>
    </source>
</evidence>
<keyword evidence="3" id="KW-1003">Cell membrane</keyword>
<dbReference type="Pfam" id="PF02460">
    <property type="entry name" value="Patched"/>
    <property type="match status" value="1"/>
</dbReference>
<comment type="similarity">
    <text evidence="2">Belongs to the patched family.</text>
</comment>
<feature type="transmembrane region" description="Helical" evidence="8">
    <location>
        <begin position="786"/>
        <end position="809"/>
    </location>
</feature>
<keyword evidence="6 8" id="KW-0472">Membrane</keyword>
<sequence length="864" mass="100383">MSKKTTIDPQYVFSPENAPWRYEYEVLRQHWPLDEQNFWPGKSYDYNGYVDIIAAGIADKFKGRPNMLLENYLNELSRINQYIIYNLTVPFDHSGKHYEVGFTDICLSYEWKCYHNDHITMLMPKHRWGNFSGRLAEFTDDIIKNEVKITYPIGWRGTEPIYFGALIGAPNLIDEEGHFNYVRAIRLTYNVRNGKVGDISYRWRKKVTSYLANKENPPSRILEFGLYHNESLPEGLQQVADELIPTFICTFAILFALCALNAIVFLDHSNYLAVDWVRSKPVTTIKFILPIMTLLTDFFLYLTGYIIQGIGIDDMFIMTAVWHRTNPNLSASKRLAVTLSEAATAVSITSITDLLSFGIGCFTSLPSVQLFCLYTTSGIFFTYIYQLTFFTAIMAFSGDWEAKGLHVITFKPAFDPNKASYRKRRNILYSPKQKNCIKLFLIIIQTNFSKDSSWHDDRDTLISKIFRQFYGPFLLDNLTKKIVIFIYMIYTSLSILGCINVKEGLNPKFLVKETFYLNKFYVLMDETFWNEGLQMQLVVNSPPDFFNLSQKANFKSMISEFENTHYTMKHNATMFWLDAFELELKKQREEFKIPSPTTEEWYEKCQEWLIVAGGRRLWEKDMRWCTNQLKPFNHLCAFRLQLGLRNYRTPTDHMRSAQMMRKIAAKYPQFNISTFHEYYPFADQYIELKPALIRNCILALLSMFIVSFIMIPNCWAAFIIAGAILNIDIGVIGFMTFWEIRLESVSMITIIMSIGFAVDLSAHIGYAYVKADGDKNQKAIQALENIGWPGAFSTMIGISLLASIDAYIVQIFFKTIFLVITFSLIHGLVFLPVFLTIFLPHTYIHKKFDTIRDIEFHIKSENFN</sequence>
<gene>
    <name evidence="10" type="ORF">DME_LOCUS10096</name>
</gene>
<feature type="transmembrane region" description="Helical" evidence="8">
    <location>
        <begin position="482"/>
        <end position="501"/>
    </location>
</feature>
<accession>A0A3P7Q8I7</accession>
<evidence type="ECO:0000256" key="3">
    <source>
        <dbReference type="ARBA" id="ARBA00022475"/>
    </source>
</evidence>
<evidence type="ECO:0000256" key="5">
    <source>
        <dbReference type="ARBA" id="ARBA00022989"/>
    </source>
</evidence>
<keyword evidence="5 8" id="KW-1133">Transmembrane helix</keyword>
<name>A0A3P7Q8I7_DRAME</name>
<dbReference type="EMBL" id="UYYG01001202">
    <property type="protein sequence ID" value="VDN60123.1"/>
    <property type="molecule type" value="Genomic_DNA"/>
</dbReference>
<dbReference type="InterPro" id="IPR000731">
    <property type="entry name" value="SSD"/>
</dbReference>
<protein>
    <recommendedName>
        <fullName evidence="9">SSD domain-containing protein</fullName>
    </recommendedName>
</protein>
<dbReference type="PROSITE" id="PS50156">
    <property type="entry name" value="SSD"/>
    <property type="match status" value="1"/>
</dbReference>
<dbReference type="PANTHER" id="PTHR10796">
    <property type="entry name" value="PATCHED-RELATED"/>
    <property type="match status" value="1"/>
</dbReference>
<dbReference type="InterPro" id="IPR051697">
    <property type="entry name" value="Patched_domain-protein"/>
</dbReference>
<dbReference type="GO" id="GO:0030659">
    <property type="term" value="C:cytoplasmic vesicle membrane"/>
    <property type="evidence" value="ECO:0007669"/>
    <property type="project" value="TreeGrafter"/>
</dbReference>
<comment type="subcellular location">
    <subcellularLocation>
        <location evidence="1">Cell membrane</location>
        <topology evidence="1">Multi-pass membrane protein</topology>
    </subcellularLocation>
</comment>
<evidence type="ECO:0000256" key="6">
    <source>
        <dbReference type="ARBA" id="ARBA00023136"/>
    </source>
</evidence>
<feature type="transmembrane region" description="Helical" evidence="8">
    <location>
        <begin position="372"/>
        <end position="396"/>
    </location>
</feature>
<feature type="transmembrane region" description="Helical" evidence="8">
    <location>
        <begin position="692"/>
        <end position="711"/>
    </location>
</feature>
<evidence type="ECO:0000313" key="11">
    <source>
        <dbReference type="Proteomes" id="UP000274756"/>
    </source>
</evidence>
<feature type="transmembrane region" description="Helical" evidence="8">
    <location>
        <begin position="243"/>
        <end position="266"/>
    </location>
</feature>
<dbReference type="GO" id="GO:0006897">
    <property type="term" value="P:endocytosis"/>
    <property type="evidence" value="ECO:0007669"/>
    <property type="project" value="TreeGrafter"/>
</dbReference>
<evidence type="ECO:0000256" key="7">
    <source>
        <dbReference type="ARBA" id="ARBA00023180"/>
    </source>
</evidence>
<feature type="transmembrane region" description="Helical" evidence="8">
    <location>
        <begin position="287"/>
        <end position="307"/>
    </location>
</feature>
<feature type="transmembrane region" description="Helical" evidence="8">
    <location>
        <begin position="717"/>
        <end position="738"/>
    </location>
</feature>
<evidence type="ECO:0000256" key="1">
    <source>
        <dbReference type="ARBA" id="ARBA00004651"/>
    </source>
</evidence>
<dbReference type="Gene3D" id="1.20.1640.10">
    <property type="entry name" value="Multidrug efflux transporter AcrB transmembrane domain"/>
    <property type="match status" value="1"/>
</dbReference>
<feature type="transmembrane region" description="Helical" evidence="8">
    <location>
        <begin position="745"/>
        <end position="766"/>
    </location>
</feature>
<dbReference type="SUPFAM" id="SSF82866">
    <property type="entry name" value="Multidrug efflux transporter AcrB transmembrane domain"/>
    <property type="match status" value="2"/>
</dbReference>
<keyword evidence="11" id="KW-1185">Reference proteome</keyword>
<evidence type="ECO:0000313" key="10">
    <source>
        <dbReference type="EMBL" id="VDN60123.1"/>
    </source>
</evidence>
<evidence type="ECO:0000256" key="4">
    <source>
        <dbReference type="ARBA" id="ARBA00022692"/>
    </source>
</evidence>
<dbReference type="PANTHER" id="PTHR10796:SF191">
    <property type="entry name" value="SSD DOMAIN-CONTAINING PROTEIN"/>
    <property type="match status" value="1"/>
</dbReference>
<dbReference type="GO" id="GO:0005886">
    <property type="term" value="C:plasma membrane"/>
    <property type="evidence" value="ECO:0007669"/>
    <property type="project" value="UniProtKB-SubCell"/>
</dbReference>